<dbReference type="Proteomes" id="UP000640614">
    <property type="component" value="Unassembled WGS sequence"/>
</dbReference>
<reference evidence="1 2" key="1">
    <citation type="submission" date="2018-07" db="EMBL/GenBank/DDBJ databases">
        <title>Genome assembly of strain KB82.</title>
        <authorList>
            <person name="Kukolya J."/>
            <person name="Horvath B."/>
            <person name="Nagy I."/>
            <person name="Toth A."/>
        </authorList>
    </citation>
    <scope>NUCLEOTIDE SEQUENCE [LARGE SCALE GENOMIC DNA]</scope>
    <source>
        <strain evidence="1 2">Kb82</strain>
    </source>
</reference>
<accession>A0ABR9TR88</accession>
<name>A0ABR9TR88_9FLAO</name>
<evidence type="ECO:0000313" key="1">
    <source>
        <dbReference type="EMBL" id="MBE8727886.1"/>
    </source>
</evidence>
<protein>
    <recommendedName>
        <fullName evidence="3">Transposase</fullName>
    </recommendedName>
</protein>
<organism evidence="1 2">
    <name type="scientific">Flavobacterium hungaricum</name>
    <dbReference type="NCBI Taxonomy" id="2082725"/>
    <lineage>
        <taxon>Bacteria</taxon>
        <taxon>Pseudomonadati</taxon>
        <taxon>Bacteroidota</taxon>
        <taxon>Flavobacteriia</taxon>
        <taxon>Flavobacteriales</taxon>
        <taxon>Flavobacteriaceae</taxon>
        <taxon>Flavobacterium</taxon>
    </lineage>
</organism>
<dbReference type="EMBL" id="PRDM01000006">
    <property type="protein sequence ID" value="MBE8727886.1"/>
    <property type="molecule type" value="Genomic_DNA"/>
</dbReference>
<evidence type="ECO:0000313" key="2">
    <source>
        <dbReference type="Proteomes" id="UP000640614"/>
    </source>
</evidence>
<evidence type="ECO:0008006" key="3">
    <source>
        <dbReference type="Google" id="ProtNLM"/>
    </source>
</evidence>
<keyword evidence="2" id="KW-1185">Reference proteome</keyword>
<sequence>MPFKNYLVNGKNKIFIEIDVKNFNFITILKEIFCICFYAFAKALKTNQLKTTEYPMTAMLFG</sequence>
<comment type="caution">
    <text evidence="1">The sequence shown here is derived from an EMBL/GenBank/DDBJ whole genome shotgun (WGS) entry which is preliminary data.</text>
</comment>
<gene>
    <name evidence="1" type="ORF">C4F50_23465</name>
</gene>
<proteinExistence type="predicted"/>